<feature type="chain" id="PRO_5047451449" evidence="6">
    <location>
        <begin position="31"/>
        <end position="749"/>
    </location>
</feature>
<gene>
    <name evidence="8" type="ORF">OPS25_14570</name>
</gene>
<dbReference type="SUPFAM" id="SSF49452">
    <property type="entry name" value="Starch-binding domain-like"/>
    <property type="match status" value="1"/>
</dbReference>
<comment type="similarity">
    <text evidence="2">Belongs to the glycosyl hydrolase 13 family.</text>
</comment>
<dbReference type="SMART" id="SM00632">
    <property type="entry name" value="Aamy_C"/>
    <property type="match status" value="1"/>
</dbReference>
<dbReference type="Gene3D" id="2.60.40.10">
    <property type="entry name" value="Immunoglobulins"/>
    <property type="match status" value="2"/>
</dbReference>
<dbReference type="Gene3D" id="2.60.40.1180">
    <property type="entry name" value="Golgi alpha-mannosidase II"/>
    <property type="match status" value="1"/>
</dbReference>
<evidence type="ECO:0000256" key="5">
    <source>
        <dbReference type="ARBA" id="ARBA00022837"/>
    </source>
</evidence>
<dbReference type="GO" id="GO:0016787">
    <property type="term" value="F:hydrolase activity"/>
    <property type="evidence" value="ECO:0007669"/>
    <property type="project" value="UniProtKB-KW"/>
</dbReference>
<evidence type="ECO:0000256" key="3">
    <source>
        <dbReference type="ARBA" id="ARBA00022723"/>
    </source>
</evidence>
<evidence type="ECO:0000313" key="9">
    <source>
        <dbReference type="Proteomes" id="UP001142810"/>
    </source>
</evidence>
<keyword evidence="8" id="KW-0378">Hydrolase</keyword>
<dbReference type="SMART" id="SM01065">
    <property type="entry name" value="CBM_2"/>
    <property type="match status" value="1"/>
</dbReference>
<dbReference type="Proteomes" id="UP001142810">
    <property type="component" value="Unassembled WGS sequence"/>
</dbReference>
<dbReference type="InterPro" id="IPR031319">
    <property type="entry name" value="A-amylase_C"/>
</dbReference>
<keyword evidence="5" id="KW-0106">Calcium</keyword>
<dbReference type="Pfam" id="PF01833">
    <property type="entry name" value="TIG"/>
    <property type="match status" value="1"/>
</dbReference>
<sequence length="749" mass="82174">MKHHQTLGALLKFAAIPMAALALNISDALAQNNLGPVTGKDVVYQILTDRFYDGDSSNNIPSGSPSSIFDGTGSDLKLYQGGDFQGIIDKIPYLKNMGITAVWISAPYANRDEPIIDYQAGGSQLIWSSYHGYHAKNYYRTNRHFGDMSKFEEMVNALHAQGIKVVIDFVSNHTSRWQNPTNNNSPEHGRLYEPDRDSNGNFVFDANGNPVDLNSDGTVDNLIADPNGTINPGWFHRIGDRGSDGSRYGYRYKDLGSLADFTHELPEVAEYLEDAAIFWKAKGIDGYRHDATLHMNPAFAKGFRDAIDSASGGAVTHFGEFFIGKPDPKYGEYESFPDRTGINNLDFEFFRTVTNVIGNGSENMNALANFYQYTAEDYAYENQTVTFIDNHDVPRFLRVNSDTRSLDVALALAMTSRGIPNIYYGTEQYVNGQDGSENGGRVFMHTDTTFDQTTRAYNIISDLSTLRQQNDALAYGMTSILYSNSDVLVMSRKFYDKEVIIAVNRSPFATYNVPALATSLPNGTYTDVLGSALDGASISVSNGQIAGFNLGLQEVNVWSYNPSLGSNPKLGDMQSVMGHAGNNVTLFGTGLDGAIQVKFGNTTANVISNDYNSATVTVPTVTAGQRQVTVAKGGVTSNTFDFEVLSDNQNQMIFKVEAGTSAGQQVYVVGSIPELGNWDPAKALDAFHNPNNNDWFLPVSVPKNTSFEFKYILKDGSGNVTWESGSNRTATTSTDENGVIDRAEDFFRY</sequence>
<dbReference type="PROSITE" id="PS51166">
    <property type="entry name" value="CBM20"/>
    <property type="match status" value="1"/>
</dbReference>
<dbReference type="InterPro" id="IPR013783">
    <property type="entry name" value="Ig-like_fold"/>
</dbReference>
<keyword evidence="3" id="KW-0479">Metal-binding</keyword>
<dbReference type="InterPro" id="IPR006047">
    <property type="entry name" value="GH13_cat_dom"/>
</dbReference>
<evidence type="ECO:0000256" key="1">
    <source>
        <dbReference type="ARBA" id="ARBA00001913"/>
    </source>
</evidence>
<evidence type="ECO:0000256" key="6">
    <source>
        <dbReference type="SAM" id="SignalP"/>
    </source>
</evidence>
<dbReference type="SUPFAM" id="SSF51011">
    <property type="entry name" value="Glycosyl hydrolase domain"/>
    <property type="match status" value="1"/>
</dbReference>
<keyword evidence="9" id="KW-1185">Reference proteome</keyword>
<dbReference type="InterPro" id="IPR002909">
    <property type="entry name" value="IPT_dom"/>
</dbReference>
<dbReference type="CDD" id="cd11320">
    <property type="entry name" value="AmyAc_AmyMalt_CGTase_like"/>
    <property type="match status" value="1"/>
</dbReference>
<dbReference type="RefSeq" id="WP_265618582.1">
    <property type="nucleotide sequence ID" value="NZ_JAPFRD010000013.1"/>
</dbReference>
<dbReference type="InterPro" id="IPR013784">
    <property type="entry name" value="Carb-bd-like_fold"/>
</dbReference>
<dbReference type="InterPro" id="IPR014756">
    <property type="entry name" value="Ig_E-set"/>
</dbReference>
<reference evidence="8" key="1">
    <citation type="submission" date="2022-11" db="EMBL/GenBank/DDBJ databases">
        <title>Alteromonas sp. nov., isolated from sea water of the Qingdao.</title>
        <authorList>
            <person name="Wang Q."/>
        </authorList>
    </citation>
    <scope>NUCLEOTIDE SEQUENCE</scope>
    <source>
        <strain evidence="8">ASW11-7</strain>
    </source>
</reference>
<comment type="caution">
    <text evidence="8">The sequence shown here is derived from an EMBL/GenBank/DDBJ whole genome shotgun (WGS) entry which is preliminary data.</text>
</comment>
<dbReference type="InterPro" id="IPR017853">
    <property type="entry name" value="GH"/>
</dbReference>
<evidence type="ECO:0000313" key="8">
    <source>
        <dbReference type="EMBL" id="MCW8109727.1"/>
    </source>
</evidence>
<proteinExistence type="inferred from homology"/>
<dbReference type="PANTHER" id="PTHR10357:SF215">
    <property type="entry name" value="ALPHA-AMYLASE 1"/>
    <property type="match status" value="1"/>
</dbReference>
<dbReference type="EMBL" id="JAPFRD010000013">
    <property type="protein sequence ID" value="MCW8109727.1"/>
    <property type="molecule type" value="Genomic_DNA"/>
</dbReference>
<name>A0ABT3PAC9_9ALTE</name>
<evidence type="ECO:0000256" key="4">
    <source>
        <dbReference type="ARBA" id="ARBA00022729"/>
    </source>
</evidence>
<accession>A0ABT3PAC9</accession>
<keyword evidence="4 6" id="KW-0732">Signal</keyword>
<dbReference type="Pfam" id="PF00686">
    <property type="entry name" value="CBM_20"/>
    <property type="match status" value="1"/>
</dbReference>
<comment type="cofactor">
    <cofactor evidence="1">
        <name>Ca(2+)</name>
        <dbReference type="ChEBI" id="CHEBI:29108"/>
    </cofactor>
</comment>
<feature type="domain" description="CBM20" evidence="7">
    <location>
        <begin position="644"/>
        <end position="748"/>
    </location>
</feature>
<organism evidence="8 9">
    <name type="scientific">Alteromonas aquimaris</name>
    <dbReference type="NCBI Taxonomy" id="2998417"/>
    <lineage>
        <taxon>Bacteria</taxon>
        <taxon>Pseudomonadati</taxon>
        <taxon>Pseudomonadota</taxon>
        <taxon>Gammaproteobacteria</taxon>
        <taxon>Alteromonadales</taxon>
        <taxon>Alteromonadaceae</taxon>
        <taxon>Alteromonas/Salinimonas group</taxon>
        <taxon>Alteromonas</taxon>
    </lineage>
</organism>
<feature type="signal peptide" evidence="6">
    <location>
        <begin position="1"/>
        <end position="30"/>
    </location>
</feature>
<dbReference type="InterPro" id="IPR002044">
    <property type="entry name" value="CBM20"/>
</dbReference>
<dbReference type="SUPFAM" id="SSF51445">
    <property type="entry name" value="(Trans)glycosidases"/>
    <property type="match status" value="1"/>
</dbReference>
<dbReference type="PANTHER" id="PTHR10357">
    <property type="entry name" value="ALPHA-AMYLASE FAMILY MEMBER"/>
    <property type="match status" value="1"/>
</dbReference>
<dbReference type="InterPro" id="IPR013780">
    <property type="entry name" value="Glyco_hydro_b"/>
</dbReference>
<evidence type="ECO:0000256" key="2">
    <source>
        <dbReference type="ARBA" id="ARBA00008061"/>
    </source>
</evidence>
<dbReference type="SMART" id="SM00642">
    <property type="entry name" value="Aamy"/>
    <property type="match status" value="1"/>
</dbReference>
<evidence type="ECO:0000259" key="7">
    <source>
        <dbReference type="PROSITE" id="PS51166"/>
    </source>
</evidence>
<dbReference type="Pfam" id="PF00128">
    <property type="entry name" value="Alpha-amylase"/>
    <property type="match status" value="1"/>
</dbReference>
<dbReference type="SUPFAM" id="SSF81296">
    <property type="entry name" value="E set domains"/>
    <property type="match status" value="1"/>
</dbReference>
<dbReference type="CDD" id="cd05467">
    <property type="entry name" value="CBM20"/>
    <property type="match status" value="1"/>
</dbReference>
<protein>
    <submittedName>
        <fullName evidence="8">Alpha-amylase family glycosyl hydrolase</fullName>
    </submittedName>
</protein>
<dbReference type="Gene3D" id="3.20.20.80">
    <property type="entry name" value="Glycosidases"/>
    <property type="match status" value="1"/>
</dbReference>